<keyword evidence="3" id="KW-1185">Reference proteome</keyword>
<dbReference type="AlphaFoldDB" id="A0A2J6RM76"/>
<proteinExistence type="predicted"/>
<gene>
    <name evidence="2" type="ORF">L207DRAFT_529582</name>
</gene>
<accession>A0A2J6RM76</accession>
<protein>
    <submittedName>
        <fullName evidence="2">Uncharacterized protein</fullName>
    </submittedName>
</protein>
<keyword evidence="1" id="KW-0812">Transmembrane</keyword>
<keyword evidence="1" id="KW-1133">Transmembrane helix</keyword>
<evidence type="ECO:0000256" key="1">
    <source>
        <dbReference type="SAM" id="Phobius"/>
    </source>
</evidence>
<dbReference type="Proteomes" id="UP000235786">
    <property type="component" value="Unassembled WGS sequence"/>
</dbReference>
<reference evidence="2 3" key="1">
    <citation type="submission" date="2016-04" db="EMBL/GenBank/DDBJ databases">
        <title>A degradative enzymes factory behind the ericoid mycorrhizal symbiosis.</title>
        <authorList>
            <consortium name="DOE Joint Genome Institute"/>
            <person name="Martino E."/>
            <person name="Morin E."/>
            <person name="Grelet G."/>
            <person name="Kuo A."/>
            <person name="Kohler A."/>
            <person name="Daghino S."/>
            <person name="Barry K."/>
            <person name="Choi C."/>
            <person name="Cichocki N."/>
            <person name="Clum A."/>
            <person name="Copeland A."/>
            <person name="Hainaut M."/>
            <person name="Haridas S."/>
            <person name="Labutti K."/>
            <person name="Lindquist E."/>
            <person name="Lipzen A."/>
            <person name="Khouja H.-R."/>
            <person name="Murat C."/>
            <person name="Ohm R."/>
            <person name="Olson A."/>
            <person name="Spatafora J."/>
            <person name="Veneault-Fourrey C."/>
            <person name="Henrissat B."/>
            <person name="Grigoriev I."/>
            <person name="Martin F."/>
            <person name="Perotto S."/>
        </authorList>
    </citation>
    <scope>NUCLEOTIDE SEQUENCE [LARGE SCALE GENOMIC DNA]</scope>
    <source>
        <strain evidence="2 3">F</strain>
    </source>
</reference>
<evidence type="ECO:0000313" key="3">
    <source>
        <dbReference type="Proteomes" id="UP000235786"/>
    </source>
</evidence>
<feature type="transmembrane region" description="Helical" evidence="1">
    <location>
        <begin position="20"/>
        <end position="40"/>
    </location>
</feature>
<keyword evidence="1" id="KW-0472">Membrane</keyword>
<name>A0A2J6RM76_HYAVF</name>
<evidence type="ECO:0000313" key="2">
    <source>
        <dbReference type="EMBL" id="PMD39625.1"/>
    </source>
</evidence>
<organism evidence="2 3">
    <name type="scientific">Hyaloscypha variabilis (strain UAMH 11265 / GT02V1 / F)</name>
    <name type="common">Meliniomyces variabilis</name>
    <dbReference type="NCBI Taxonomy" id="1149755"/>
    <lineage>
        <taxon>Eukaryota</taxon>
        <taxon>Fungi</taxon>
        <taxon>Dikarya</taxon>
        <taxon>Ascomycota</taxon>
        <taxon>Pezizomycotina</taxon>
        <taxon>Leotiomycetes</taxon>
        <taxon>Helotiales</taxon>
        <taxon>Hyaloscyphaceae</taxon>
        <taxon>Hyaloscypha</taxon>
        <taxon>Hyaloscypha variabilis</taxon>
    </lineage>
</organism>
<sequence length="208" mass="23399">MLNLLKLGKDKSSGSWFSLGYLSSTLFFICTFGEALVLVLSGTTSIEISSVFLIFCLVPSCPHTEIFPSKYFEVKLELGNLSEQFVQLRLSTFAQTTGSDIQKAHSHTIKYNKNEINAVNSEAEGDIFRPDQDHTDIGYGYYQEALEIDPVERDMLTKKARWWMMLDSMTSPTLRIGGLCTSLDVTSGGFREEDLSVSGLMQEYEGWR</sequence>
<dbReference type="EMBL" id="KZ613946">
    <property type="protein sequence ID" value="PMD39625.1"/>
    <property type="molecule type" value="Genomic_DNA"/>
</dbReference>